<proteinExistence type="predicted"/>
<comment type="caution">
    <text evidence="1">The sequence shown here is derived from an EMBL/GenBank/DDBJ whole genome shotgun (WGS) entry which is preliminary data.</text>
</comment>
<organism evidence="1 2">
    <name type="scientific">Holospora undulata HU1</name>
    <dbReference type="NCBI Taxonomy" id="1321371"/>
    <lineage>
        <taxon>Bacteria</taxon>
        <taxon>Pseudomonadati</taxon>
        <taxon>Pseudomonadota</taxon>
        <taxon>Alphaproteobacteria</taxon>
        <taxon>Holosporales</taxon>
        <taxon>Holosporaceae</taxon>
        <taxon>Holospora</taxon>
    </lineage>
</organism>
<gene>
    <name evidence="1" type="ORF">K737_301094</name>
</gene>
<dbReference type="EMBL" id="ARPM03000192">
    <property type="protein sequence ID" value="ETZ04478.1"/>
    <property type="molecule type" value="Genomic_DNA"/>
</dbReference>
<evidence type="ECO:0000313" key="2">
    <source>
        <dbReference type="Proteomes" id="UP000026922"/>
    </source>
</evidence>
<keyword evidence="2" id="KW-1185">Reference proteome</keyword>
<dbReference type="Proteomes" id="UP000026922">
    <property type="component" value="Unassembled WGS sequence"/>
</dbReference>
<evidence type="ECO:0000313" key="1">
    <source>
        <dbReference type="EMBL" id="ETZ04478.1"/>
    </source>
</evidence>
<sequence length="74" mass="8571">MEKTPDHCYFSELRKKIGTEKIGKLFNKFGDKLREKGLASNVFTFVDASKMISKLSLWDERDMAIKDGQEKLNN</sequence>
<name>A0A061JH03_9PROT</name>
<dbReference type="RefSeq" id="WP_023490970.1">
    <property type="nucleotide sequence ID" value="NZ_ARPM03000192.1"/>
</dbReference>
<dbReference type="AlphaFoldDB" id="A0A061JH03"/>
<accession>A0A061JH03</accession>
<reference evidence="1 2" key="1">
    <citation type="journal article" date="2013" name="Genome Announc.">
        <title>Draft Genome Sequence of Holospora undulata Strain HU1, a Micronucleus-Specific Symbiont of the Ciliate Paramecium caudatum.</title>
        <authorList>
            <person name="Dohra H."/>
            <person name="Suzuki H."/>
            <person name="Suzuki T."/>
            <person name="Tanaka K."/>
            <person name="Fujishima M."/>
        </authorList>
    </citation>
    <scope>NUCLEOTIDE SEQUENCE [LARGE SCALE GENOMIC DNA]</scope>
    <source>
        <strain evidence="1 2">HU1</strain>
    </source>
</reference>
<protein>
    <submittedName>
        <fullName evidence="1">Uncharacterized protein</fullName>
    </submittedName>
</protein>